<feature type="region of interest" description="Disordered" evidence="7">
    <location>
        <begin position="237"/>
        <end position="281"/>
    </location>
</feature>
<feature type="compositionally biased region" description="Basic and acidic residues" evidence="7">
    <location>
        <begin position="38"/>
        <end position="52"/>
    </location>
</feature>
<comment type="similarity">
    <text evidence="6">Belongs to the AP2/ERF transcription factor family. ERF subfamily.</text>
</comment>
<comment type="subcellular location">
    <subcellularLocation>
        <location evidence="1">Nucleus</location>
    </subcellularLocation>
</comment>
<evidence type="ECO:0000256" key="7">
    <source>
        <dbReference type="SAM" id="MobiDB-lite"/>
    </source>
</evidence>
<keyword evidence="2" id="KW-0805">Transcription regulation</keyword>
<dbReference type="InterPro" id="IPR001471">
    <property type="entry name" value="AP2/ERF_dom"/>
</dbReference>
<reference evidence="9" key="1">
    <citation type="journal article" date="2014" name="Nat. Commun.">
        <title>Genome sequence of mungbean and insights into evolution within Vigna species.</title>
        <authorList>
            <person name="Kang Y.J."/>
            <person name="Kim S.K."/>
            <person name="Kim M.Y."/>
            <person name="Lestari P."/>
            <person name="Kim K.H."/>
            <person name="Ha B.K."/>
            <person name="Jun T.H."/>
            <person name="Hwang W.J."/>
            <person name="Lee T."/>
            <person name="Lee J."/>
            <person name="Shim S."/>
            <person name="Yoon M.Y."/>
            <person name="Jang Y.E."/>
            <person name="Han K.S."/>
            <person name="Taeprayoon P."/>
            <person name="Yoon N."/>
            <person name="Somta P."/>
            <person name="Tanya P."/>
            <person name="Kim K.S."/>
            <person name="Gwag J.G."/>
            <person name="Moon J.K."/>
            <person name="Lee Y.H."/>
            <person name="Park B.S."/>
            <person name="Bombarely A."/>
            <person name="Doyle J.J."/>
            <person name="Jackson S.A."/>
            <person name="Schafleitner R."/>
            <person name="Srinives P."/>
            <person name="Varshney R.K."/>
            <person name="Lee S.H."/>
        </authorList>
    </citation>
    <scope>NUCLEOTIDE SEQUENCE [LARGE SCALE GENOMIC DNA]</scope>
    <source>
        <strain evidence="9">cv. VC1973A</strain>
    </source>
</reference>
<proteinExistence type="inferred from homology"/>
<evidence type="ECO:0000256" key="3">
    <source>
        <dbReference type="ARBA" id="ARBA00023125"/>
    </source>
</evidence>
<gene>
    <name evidence="10" type="primary">LOC106766671</name>
</gene>
<evidence type="ECO:0000313" key="9">
    <source>
        <dbReference type="Proteomes" id="UP000087766"/>
    </source>
</evidence>
<dbReference type="GeneID" id="106766671"/>
<feature type="domain" description="AP2/ERF" evidence="8">
    <location>
        <begin position="147"/>
        <end position="204"/>
    </location>
</feature>
<sequence length="281" mass="31146">MDFIVEKKESENNNTNNPEDAHQTLDSSSQLALTLDSSSKETEEQQSHELKVGLHPLKKVDRKHGKRPLPEEEEEEEEEEKAEEKTFPFYFSRSKQDVSAVVSALVQVIGGNPLPEDPTTLSHSTSVQNNSNEPSHPPPQQGSARKQYRGVRQRPWGKWAAEIRDPKKAARVWLGTFPTAEAAALAYDEAALRFKGSKAKLNFPEKVHLSGELGYLTNRPPSLQATSTPFQLLPRHTATDNDAILSSSSSPSSSTFSMNSAASSSEPPTKRKPDFDAKQKR</sequence>
<dbReference type="InterPro" id="IPR044808">
    <property type="entry name" value="ERF_plant"/>
</dbReference>
<dbReference type="SUPFAM" id="SSF54171">
    <property type="entry name" value="DNA-binding domain"/>
    <property type="match status" value="1"/>
</dbReference>
<dbReference type="KEGG" id="vra:106766671"/>
<dbReference type="RefSeq" id="XP_014506869.1">
    <property type="nucleotide sequence ID" value="XM_014651383.2"/>
</dbReference>
<dbReference type="AlphaFoldDB" id="A0A1S3ULN8"/>
<dbReference type="Gene3D" id="3.30.730.10">
    <property type="entry name" value="AP2/ERF domain"/>
    <property type="match status" value="1"/>
</dbReference>
<dbReference type="SMART" id="SM00380">
    <property type="entry name" value="AP2"/>
    <property type="match status" value="1"/>
</dbReference>
<keyword evidence="9" id="KW-1185">Reference proteome</keyword>
<keyword evidence="5" id="KW-0539">Nucleus</keyword>
<dbReference type="PROSITE" id="PS51032">
    <property type="entry name" value="AP2_ERF"/>
    <property type="match status" value="1"/>
</dbReference>
<dbReference type="InterPro" id="IPR036955">
    <property type="entry name" value="AP2/ERF_dom_sf"/>
</dbReference>
<evidence type="ECO:0000256" key="5">
    <source>
        <dbReference type="ARBA" id="ARBA00023242"/>
    </source>
</evidence>
<evidence type="ECO:0000256" key="2">
    <source>
        <dbReference type="ARBA" id="ARBA00023015"/>
    </source>
</evidence>
<dbReference type="GO" id="GO:0003700">
    <property type="term" value="F:DNA-binding transcription factor activity"/>
    <property type="evidence" value="ECO:0007669"/>
    <property type="project" value="InterPro"/>
</dbReference>
<feature type="region of interest" description="Disordered" evidence="7">
    <location>
        <begin position="110"/>
        <end position="153"/>
    </location>
</feature>
<feature type="compositionally biased region" description="Basic and acidic residues" evidence="7">
    <location>
        <begin position="268"/>
        <end position="281"/>
    </location>
</feature>
<evidence type="ECO:0000259" key="8">
    <source>
        <dbReference type="PROSITE" id="PS51032"/>
    </source>
</evidence>
<feature type="region of interest" description="Disordered" evidence="7">
    <location>
        <begin position="1"/>
        <end position="89"/>
    </location>
</feature>
<dbReference type="Proteomes" id="UP000087766">
    <property type="component" value="Chromosome 7"/>
</dbReference>
<feature type="compositionally biased region" description="Polar residues" evidence="7">
    <location>
        <begin position="119"/>
        <end position="134"/>
    </location>
</feature>
<dbReference type="GO" id="GO:0005634">
    <property type="term" value="C:nucleus"/>
    <property type="evidence" value="ECO:0007669"/>
    <property type="project" value="UniProtKB-SubCell"/>
</dbReference>
<dbReference type="Pfam" id="PF00847">
    <property type="entry name" value="AP2"/>
    <property type="match status" value="1"/>
</dbReference>
<feature type="compositionally biased region" description="Polar residues" evidence="7">
    <location>
        <begin position="24"/>
        <end position="37"/>
    </location>
</feature>
<reference evidence="10" key="2">
    <citation type="submission" date="2025-08" db="UniProtKB">
        <authorList>
            <consortium name="RefSeq"/>
        </authorList>
    </citation>
    <scope>IDENTIFICATION</scope>
    <source>
        <tissue evidence="10">Leaf</tissue>
    </source>
</reference>
<keyword evidence="4" id="KW-0804">Transcription</keyword>
<dbReference type="GO" id="GO:0003677">
    <property type="term" value="F:DNA binding"/>
    <property type="evidence" value="ECO:0007669"/>
    <property type="project" value="UniProtKB-KW"/>
</dbReference>
<keyword evidence="3" id="KW-0238">DNA-binding</keyword>
<evidence type="ECO:0000256" key="6">
    <source>
        <dbReference type="ARBA" id="ARBA00024343"/>
    </source>
</evidence>
<evidence type="ECO:0000256" key="4">
    <source>
        <dbReference type="ARBA" id="ARBA00023163"/>
    </source>
</evidence>
<dbReference type="PANTHER" id="PTHR31190">
    <property type="entry name" value="DNA-BINDING DOMAIN"/>
    <property type="match status" value="1"/>
</dbReference>
<dbReference type="PRINTS" id="PR00367">
    <property type="entry name" value="ETHRSPELEMNT"/>
</dbReference>
<protein>
    <submittedName>
        <fullName evidence="10">Ethylene-responsive transcription factor ERF114-like</fullName>
    </submittedName>
</protein>
<dbReference type="GO" id="GO:0009873">
    <property type="term" value="P:ethylene-activated signaling pathway"/>
    <property type="evidence" value="ECO:0007669"/>
    <property type="project" value="InterPro"/>
</dbReference>
<dbReference type="FunFam" id="3.30.730.10:FF:000001">
    <property type="entry name" value="Ethylene-responsive transcription factor 2"/>
    <property type="match status" value="1"/>
</dbReference>
<dbReference type="PANTHER" id="PTHR31190:SF489">
    <property type="entry name" value="ETHYLENE-RESPONSIVE TRANSCRIPTION FACTOR ERF113-RELATED"/>
    <property type="match status" value="1"/>
</dbReference>
<evidence type="ECO:0000313" key="10">
    <source>
        <dbReference type="RefSeq" id="XP_014506869.1"/>
    </source>
</evidence>
<name>A0A1S3ULN8_VIGRR</name>
<organism evidence="9 10">
    <name type="scientific">Vigna radiata var. radiata</name>
    <name type="common">Mung bean</name>
    <name type="synonym">Phaseolus aureus</name>
    <dbReference type="NCBI Taxonomy" id="3916"/>
    <lineage>
        <taxon>Eukaryota</taxon>
        <taxon>Viridiplantae</taxon>
        <taxon>Streptophyta</taxon>
        <taxon>Embryophyta</taxon>
        <taxon>Tracheophyta</taxon>
        <taxon>Spermatophyta</taxon>
        <taxon>Magnoliopsida</taxon>
        <taxon>eudicotyledons</taxon>
        <taxon>Gunneridae</taxon>
        <taxon>Pentapetalae</taxon>
        <taxon>rosids</taxon>
        <taxon>fabids</taxon>
        <taxon>Fabales</taxon>
        <taxon>Fabaceae</taxon>
        <taxon>Papilionoideae</taxon>
        <taxon>50 kb inversion clade</taxon>
        <taxon>NPAAA clade</taxon>
        <taxon>indigoferoid/millettioid clade</taxon>
        <taxon>Phaseoleae</taxon>
        <taxon>Vigna</taxon>
    </lineage>
</organism>
<feature type="compositionally biased region" description="Basic residues" evidence="7">
    <location>
        <begin position="56"/>
        <end position="67"/>
    </location>
</feature>
<feature type="compositionally biased region" description="Basic and acidic residues" evidence="7">
    <location>
        <begin position="1"/>
        <end position="11"/>
    </location>
</feature>
<dbReference type="OrthoDB" id="1925932at2759"/>
<accession>A0A1S3ULN8</accession>
<dbReference type="InterPro" id="IPR016177">
    <property type="entry name" value="DNA-bd_dom_sf"/>
</dbReference>
<dbReference type="STRING" id="3916.A0A1S3ULN8"/>
<dbReference type="CDD" id="cd00018">
    <property type="entry name" value="AP2"/>
    <property type="match status" value="1"/>
</dbReference>
<feature type="compositionally biased region" description="Low complexity" evidence="7">
    <location>
        <begin position="246"/>
        <end position="265"/>
    </location>
</feature>
<feature type="compositionally biased region" description="Acidic residues" evidence="7">
    <location>
        <begin position="71"/>
        <end position="81"/>
    </location>
</feature>
<evidence type="ECO:0000256" key="1">
    <source>
        <dbReference type="ARBA" id="ARBA00004123"/>
    </source>
</evidence>